<proteinExistence type="predicted"/>
<dbReference type="RefSeq" id="WP_344970627.1">
    <property type="nucleotide sequence ID" value="NZ_BAAAVI010000014.1"/>
</dbReference>
<dbReference type="Gene3D" id="3.30.10.20">
    <property type="match status" value="1"/>
</dbReference>
<comment type="caution">
    <text evidence="3">The sequence shown here is derived from an EMBL/GenBank/DDBJ whole genome shotgun (WGS) entry which is preliminary data.</text>
</comment>
<dbReference type="CDD" id="cd06577">
    <property type="entry name" value="PASTA_pknB"/>
    <property type="match status" value="1"/>
</dbReference>
<keyword evidence="1" id="KW-0472">Membrane</keyword>
<sequence>MSLEQELSEAMRGHVAGVRASSLMGTAIRRRHRARRLRFRVAGAALATAAVAGAVPAYLALNAGPPPAAGGPAAPAGGEARAGVVEQVKVPDVGKKSVAEARAALAGVGLTVTVGNGAPGGSSPLPEPDDDDLVVEQIPAAGQAVPKGSAVELFAVARPAATSSPEAGPEKVSMPQDLGDLGDGREFGGVEFTYLPGGLVWGEWSVKNGFGVASYSTSWKKPDLPAGHYSVQAVVYRGDAAVAVTERMKGYRGQGAEPIKVGGRTAYLVNAGEAVGTIEESGTPTLVWAVGKGLAVEVMMSPDYAGELGGEAPAELRKIAEGVVPAK</sequence>
<keyword evidence="1" id="KW-1133">Transmembrane helix</keyword>
<accession>A0ABN3VVP2</accession>
<evidence type="ECO:0000259" key="2">
    <source>
        <dbReference type="PROSITE" id="PS51178"/>
    </source>
</evidence>
<evidence type="ECO:0000313" key="3">
    <source>
        <dbReference type="EMBL" id="GAA2865282.1"/>
    </source>
</evidence>
<gene>
    <name evidence="3" type="ORF">GCM10010517_24600</name>
</gene>
<dbReference type="PROSITE" id="PS51178">
    <property type="entry name" value="PASTA"/>
    <property type="match status" value="1"/>
</dbReference>
<dbReference type="EMBL" id="BAAAVI010000014">
    <property type="protein sequence ID" value="GAA2865282.1"/>
    <property type="molecule type" value="Genomic_DNA"/>
</dbReference>
<dbReference type="Proteomes" id="UP001500831">
    <property type="component" value="Unassembled WGS sequence"/>
</dbReference>
<evidence type="ECO:0000313" key="4">
    <source>
        <dbReference type="Proteomes" id="UP001500831"/>
    </source>
</evidence>
<keyword evidence="4" id="KW-1185">Reference proteome</keyword>
<keyword evidence="1" id="KW-0812">Transmembrane</keyword>
<feature type="domain" description="PASTA" evidence="2">
    <location>
        <begin position="84"/>
        <end position="157"/>
    </location>
</feature>
<evidence type="ECO:0000256" key="1">
    <source>
        <dbReference type="SAM" id="Phobius"/>
    </source>
</evidence>
<reference evidence="3 4" key="1">
    <citation type="journal article" date="2019" name="Int. J. Syst. Evol. Microbiol.">
        <title>The Global Catalogue of Microorganisms (GCM) 10K type strain sequencing project: providing services to taxonomists for standard genome sequencing and annotation.</title>
        <authorList>
            <consortium name="The Broad Institute Genomics Platform"/>
            <consortium name="The Broad Institute Genome Sequencing Center for Infectious Disease"/>
            <person name="Wu L."/>
            <person name="Ma J."/>
        </authorList>
    </citation>
    <scope>NUCLEOTIDE SEQUENCE [LARGE SCALE GENOMIC DNA]</scope>
    <source>
        <strain evidence="3 4">JCM 6242</strain>
    </source>
</reference>
<protein>
    <recommendedName>
        <fullName evidence="2">PASTA domain-containing protein</fullName>
    </recommendedName>
</protein>
<feature type="transmembrane region" description="Helical" evidence="1">
    <location>
        <begin position="39"/>
        <end position="61"/>
    </location>
</feature>
<organism evidence="3 4">
    <name type="scientific">Streptosporangium fragile</name>
    <dbReference type="NCBI Taxonomy" id="46186"/>
    <lineage>
        <taxon>Bacteria</taxon>
        <taxon>Bacillati</taxon>
        <taxon>Actinomycetota</taxon>
        <taxon>Actinomycetes</taxon>
        <taxon>Streptosporangiales</taxon>
        <taxon>Streptosporangiaceae</taxon>
        <taxon>Streptosporangium</taxon>
    </lineage>
</organism>
<name>A0ABN3VVP2_9ACTN</name>
<dbReference type="InterPro" id="IPR005543">
    <property type="entry name" value="PASTA_dom"/>
</dbReference>
<dbReference type="Pfam" id="PF03793">
    <property type="entry name" value="PASTA"/>
    <property type="match status" value="1"/>
</dbReference>